<reference evidence="2" key="1">
    <citation type="submission" date="2022-10" db="EMBL/GenBank/DDBJ databases">
        <title>Genome assembly of Pristionchus species.</title>
        <authorList>
            <person name="Yoshida K."/>
            <person name="Sommer R.J."/>
        </authorList>
    </citation>
    <scope>NUCLEOTIDE SEQUENCE [LARGE SCALE GENOMIC DNA]</scope>
    <source>
        <strain evidence="2">RS5460</strain>
    </source>
</reference>
<dbReference type="PANTHER" id="PTHR45702:SF2">
    <property type="entry name" value="KUZBANIAN, ISOFORM A"/>
    <property type="match status" value="1"/>
</dbReference>
<evidence type="ECO:0008006" key="3">
    <source>
        <dbReference type="Google" id="ProtNLM"/>
    </source>
</evidence>
<dbReference type="GO" id="GO:0007219">
    <property type="term" value="P:Notch signaling pathway"/>
    <property type="evidence" value="ECO:0007669"/>
    <property type="project" value="TreeGrafter"/>
</dbReference>
<feature type="non-terminal residue" evidence="1">
    <location>
        <position position="1"/>
    </location>
</feature>
<accession>A0AAN4Z558</accession>
<dbReference type="PANTHER" id="PTHR45702">
    <property type="entry name" value="ADAM10/ADAM17 METALLOPEPTIDASE FAMILY MEMBER"/>
    <property type="match status" value="1"/>
</dbReference>
<dbReference type="Proteomes" id="UP001328107">
    <property type="component" value="Unassembled WGS sequence"/>
</dbReference>
<dbReference type="GO" id="GO:0006509">
    <property type="term" value="P:membrane protein ectodomain proteolysis"/>
    <property type="evidence" value="ECO:0007669"/>
    <property type="project" value="TreeGrafter"/>
</dbReference>
<feature type="non-terminal residue" evidence="1">
    <location>
        <position position="91"/>
    </location>
</feature>
<evidence type="ECO:0000313" key="1">
    <source>
        <dbReference type="EMBL" id="GMR32128.1"/>
    </source>
</evidence>
<comment type="caution">
    <text evidence="1">The sequence shown here is derived from an EMBL/GenBank/DDBJ whole genome shotgun (WGS) entry which is preliminary data.</text>
</comment>
<sequence>NSAVCPQGVNRNERAPCEDASGICRSGECTDNICAAEGLEPCDTSDNTCIQYCMVDGECFSTARLKPFYDVKYSQEGRRGHRGVMKKHNEF</sequence>
<keyword evidence="2" id="KW-1185">Reference proteome</keyword>
<gene>
    <name evidence="1" type="ORF">PMAYCL1PPCAC_02323</name>
</gene>
<organism evidence="1 2">
    <name type="scientific">Pristionchus mayeri</name>
    <dbReference type="NCBI Taxonomy" id="1317129"/>
    <lineage>
        <taxon>Eukaryota</taxon>
        <taxon>Metazoa</taxon>
        <taxon>Ecdysozoa</taxon>
        <taxon>Nematoda</taxon>
        <taxon>Chromadorea</taxon>
        <taxon>Rhabditida</taxon>
        <taxon>Rhabditina</taxon>
        <taxon>Diplogasteromorpha</taxon>
        <taxon>Diplogasteroidea</taxon>
        <taxon>Neodiplogasteridae</taxon>
        <taxon>Pristionchus</taxon>
    </lineage>
</organism>
<dbReference type="GO" id="GO:0004222">
    <property type="term" value="F:metalloendopeptidase activity"/>
    <property type="evidence" value="ECO:0007669"/>
    <property type="project" value="TreeGrafter"/>
</dbReference>
<proteinExistence type="predicted"/>
<dbReference type="AlphaFoldDB" id="A0AAN4Z558"/>
<dbReference type="GO" id="GO:0005886">
    <property type="term" value="C:plasma membrane"/>
    <property type="evidence" value="ECO:0007669"/>
    <property type="project" value="TreeGrafter"/>
</dbReference>
<evidence type="ECO:0000313" key="2">
    <source>
        <dbReference type="Proteomes" id="UP001328107"/>
    </source>
</evidence>
<protein>
    <recommendedName>
        <fullName evidence="3">Disintegrin domain-containing protein</fullName>
    </recommendedName>
</protein>
<dbReference type="EMBL" id="BTRK01000001">
    <property type="protein sequence ID" value="GMR32128.1"/>
    <property type="molecule type" value="Genomic_DNA"/>
</dbReference>
<dbReference type="InterPro" id="IPR051489">
    <property type="entry name" value="ADAM_Metalloproteinase"/>
</dbReference>
<name>A0AAN4Z558_9BILA</name>